<dbReference type="Proteomes" id="UP001066276">
    <property type="component" value="Chromosome 7"/>
</dbReference>
<gene>
    <name evidence="3" type="ORF">NDU88_007996</name>
</gene>
<organism evidence="3 4">
    <name type="scientific">Pleurodeles waltl</name>
    <name type="common">Iberian ribbed newt</name>
    <dbReference type="NCBI Taxonomy" id="8319"/>
    <lineage>
        <taxon>Eukaryota</taxon>
        <taxon>Metazoa</taxon>
        <taxon>Chordata</taxon>
        <taxon>Craniata</taxon>
        <taxon>Vertebrata</taxon>
        <taxon>Euteleostomi</taxon>
        <taxon>Amphibia</taxon>
        <taxon>Batrachia</taxon>
        <taxon>Caudata</taxon>
        <taxon>Salamandroidea</taxon>
        <taxon>Salamandridae</taxon>
        <taxon>Pleurodelinae</taxon>
        <taxon>Pleurodeles</taxon>
    </lineage>
</organism>
<sequence length="875" mass="98873">MSEPPERNKLTGAGFKKKRLLSEADTTRIAGMLSKRLMLNFSESDSEGDDTDIHTDDDDHHFASTFVCVQASASKADCEEASTSTILHDQVSVYEQSDSDFRDNDDGVNSPKSPLPSTPESEPTAAILDVSEPADWPPVICSSLREIIVLNGPAKPRTNFLFPKDASNRRFTAVHYRRRFKNGEKAHRNWLVYSSKLNRIFCFCCKLFTKLDMSLTSGGYNDWKNTSQNLSIHEMSKSHIAAMLAWNESLVSLGAGKSIGPVYQTLLVTETKHWQNVLLRLAAIVLYLGQQCLTFGDGHYASYSNSDNYLHLVEMLSKFDSSMQEHLRKIQNKEMHNYYLGKGIQNELVGLIAKEISKRLQQLLKDAKYYSIIFDCTTNSALVEQLTATIRFVAIKHGDSLYEDPEVTIEERFLGFIPLRRSTGEGMTEAVLSELKKLEIPLSDMRGQCYDFRSDIKAKHSGVQKKILDLNSRALCVPCSAHSLNVVVSDAVMTGWDAAIYFGVMQKIYAFISGSKNRWDVLKKHVSELTAKPLPDTRWASRIDAVRIFRFHIGDINETLLEIADDWTFAAASRSEAASLAEEIYNFKFLCFIVIWFNILQCINAASELLQSQTRCLPEVIDLLKERKQFLVGYRSDEGFEKVLNEARQLASEIEIDPVFTEVTVGHQMKRKAQFFNHRYTDLTEDPEEQFKLGVFYMVLDVAIKTVSERFRQIQLHSSYFQFLYNIEKLNGMPNQDLRKRCMDLQHLLTDVNSKVSDLDGVQLCEELTILAPIVKPKMMPIEVLAYVARIGFAPNVAIALRILLTLPITVAPGGKSLSKLKSIKNYLHSSMAQEQVLGLAMIAIENHIAQEIDIRTLVQDFAHAIAKTMPLGES</sequence>
<evidence type="ECO:0000313" key="4">
    <source>
        <dbReference type="Proteomes" id="UP001066276"/>
    </source>
</evidence>
<proteinExistence type="predicted"/>
<feature type="domain" description="TTF-type" evidence="2">
    <location>
        <begin position="175"/>
        <end position="257"/>
    </location>
</feature>
<dbReference type="PANTHER" id="PTHR45749:SF35">
    <property type="entry name" value="AC-LIKE TRANSPOSASE-RELATED"/>
    <property type="match status" value="1"/>
</dbReference>
<comment type="caution">
    <text evidence="3">The sequence shown here is derived from an EMBL/GenBank/DDBJ whole genome shotgun (WGS) entry which is preliminary data.</text>
</comment>
<keyword evidence="4" id="KW-1185">Reference proteome</keyword>
<name>A0AAV7PNH9_PLEWA</name>
<evidence type="ECO:0000259" key="2">
    <source>
        <dbReference type="SMART" id="SM00597"/>
    </source>
</evidence>
<dbReference type="PANTHER" id="PTHR45749">
    <property type="match status" value="1"/>
</dbReference>
<evidence type="ECO:0000256" key="1">
    <source>
        <dbReference type="SAM" id="MobiDB-lite"/>
    </source>
</evidence>
<reference evidence="3" key="1">
    <citation type="journal article" date="2022" name="bioRxiv">
        <title>Sequencing and chromosome-scale assembly of the giantPleurodeles waltlgenome.</title>
        <authorList>
            <person name="Brown T."/>
            <person name="Elewa A."/>
            <person name="Iarovenko S."/>
            <person name="Subramanian E."/>
            <person name="Araus A.J."/>
            <person name="Petzold A."/>
            <person name="Susuki M."/>
            <person name="Suzuki K.-i.T."/>
            <person name="Hayashi T."/>
            <person name="Toyoda A."/>
            <person name="Oliveira C."/>
            <person name="Osipova E."/>
            <person name="Leigh N.D."/>
            <person name="Simon A."/>
            <person name="Yun M.H."/>
        </authorList>
    </citation>
    <scope>NUCLEOTIDE SEQUENCE</scope>
    <source>
        <strain evidence="3">20211129_DDA</strain>
        <tissue evidence="3">Liver</tissue>
    </source>
</reference>
<dbReference type="EMBL" id="JANPWB010000011">
    <property type="protein sequence ID" value="KAJ1129630.1"/>
    <property type="molecule type" value="Genomic_DNA"/>
</dbReference>
<accession>A0AAV7PNH9</accession>
<feature type="region of interest" description="Disordered" evidence="1">
    <location>
        <begin position="96"/>
        <end position="123"/>
    </location>
</feature>
<dbReference type="InterPro" id="IPR012337">
    <property type="entry name" value="RNaseH-like_sf"/>
</dbReference>
<dbReference type="SUPFAM" id="SSF53098">
    <property type="entry name" value="Ribonuclease H-like"/>
    <property type="match status" value="1"/>
</dbReference>
<protein>
    <recommendedName>
        <fullName evidence="2">TTF-type domain-containing protein</fullName>
    </recommendedName>
</protein>
<dbReference type="InterPro" id="IPR006580">
    <property type="entry name" value="Znf_TTF"/>
</dbReference>
<dbReference type="SMART" id="SM00597">
    <property type="entry name" value="ZnF_TTF"/>
    <property type="match status" value="1"/>
</dbReference>
<dbReference type="InterPro" id="IPR025398">
    <property type="entry name" value="DUF4371"/>
</dbReference>
<dbReference type="Pfam" id="PF14291">
    <property type="entry name" value="DUF4371"/>
    <property type="match status" value="1"/>
</dbReference>
<evidence type="ECO:0000313" key="3">
    <source>
        <dbReference type="EMBL" id="KAJ1129630.1"/>
    </source>
</evidence>
<dbReference type="AlphaFoldDB" id="A0AAV7PNH9"/>